<dbReference type="Proteomes" id="UP001314169">
    <property type="component" value="Chromosome 14"/>
</dbReference>
<evidence type="ECO:0000313" key="2">
    <source>
        <dbReference type="EMBL" id="CAK6436434.1"/>
    </source>
</evidence>
<reference evidence="2" key="1">
    <citation type="submission" date="2023-12" db="EMBL/GenBank/DDBJ databases">
        <authorList>
            <person name="Brown T."/>
        </authorList>
    </citation>
    <scope>NUCLEOTIDE SEQUENCE</scope>
</reference>
<keyword evidence="3" id="KW-1185">Reference proteome</keyword>
<sequence length="207" mass="22396">MEISLVARPGIDGISLAAVCTASIRINPARCQRAGDASRFSCLQTHGPATRHKVASSAHQAVGGGVLPGRLDDRPPRGRGAPRCPTVPSSPHCLWMLQEPNRPSPPAAKTESKFAGRGSPNFLRGKFAAETRRRLWAVREEGQPAEPGPWRNAREGASPLFLANTVAKVPRTSRLCRRGLHPGGVRWLSQSCRKSFRRSVCAQLGTR</sequence>
<accession>A0ABN9ZIE6</accession>
<dbReference type="EMBL" id="OY882871">
    <property type="protein sequence ID" value="CAK6436434.1"/>
    <property type="molecule type" value="Genomic_DNA"/>
</dbReference>
<evidence type="ECO:0000256" key="1">
    <source>
        <dbReference type="SAM" id="MobiDB-lite"/>
    </source>
</evidence>
<gene>
    <name evidence="2" type="ORF">MPIPNATIZW_LOCUS4740</name>
</gene>
<protein>
    <submittedName>
        <fullName evidence="2">Uncharacterized protein</fullName>
    </submittedName>
</protein>
<feature type="region of interest" description="Disordered" evidence="1">
    <location>
        <begin position="102"/>
        <end position="121"/>
    </location>
</feature>
<name>A0ABN9ZIE6_PIPNA</name>
<evidence type="ECO:0000313" key="3">
    <source>
        <dbReference type="Proteomes" id="UP001314169"/>
    </source>
</evidence>
<feature type="region of interest" description="Disordered" evidence="1">
    <location>
        <begin position="51"/>
        <end position="85"/>
    </location>
</feature>
<proteinExistence type="predicted"/>
<organism evidence="2 3">
    <name type="scientific">Pipistrellus nathusii</name>
    <name type="common">Nathusius' pipistrelle</name>
    <dbReference type="NCBI Taxonomy" id="59473"/>
    <lineage>
        <taxon>Eukaryota</taxon>
        <taxon>Metazoa</taxon>
        <taxon>Chordata</taxon>
        <taxon>Craniata</taxon>
        <taxon>Vertebrata</taxon>
        <taxon>Euteleostomi</taxon>
        <taxon>Mammalia</taxon>
        <taxon>Eutheria</taxon>
        <taxon>Laurasiatheria</taxon>
        <taxon>Chiroptera</taxon>
        <taxon>Yangochiroptera</taxon>
        <taxon>Vespertilionidae</taxon>
        <taxon>Pipistrellus</taxon>
    </lineage>
</organism>